<dbReference type="Pfam" id="PF20254">
    <property type="entry name" value="DMFA2_C"/>
    <property type="match status" value="1"/>
</dbReference>
<name>A0A6J6CHK4_9ZZZZ</name>
<evidence type="ECO:0000259" key="1">
    <source>
        <dbReference type="Pfam" id="PF20254"/>
    </source>
</evidence>
<gene>
    <name evidence="2" type="ORF">UFOPK1506_00430</name>
</gene>
<evidence type="ECO:0000313" key="2">
    <source>
        <dbReference type="EMBL" id="CAB4550724.1"/>
    </source>
</evidence>
<dbReference type="EMBL" id="CAEZSV010000055">
    <property type="protein sequence ID" value="CAB4550724.1"/>
    <property type="molecule type" value="Genomic_DNA"/>
</dbReference>
<organism evidence="2">
    <name type="scientific">freshwater metagenome</name>
    <dbReference type="NCBI Taxonomy" id="449393"/>
    <lineage>
        <taxon>unclassified sequences</taxon>
        <taxon>metagenomes</taxon>
        <taxon>ecological metagenomes</taxon>
    </lineage>
</organism>
<accession>A0A6J6CHK4</accession>
<feature type="domain" description="N,N-dimethylformamidase beta subunit-like C-terminal" evidence="1">
    <location>
        <begin position="103"/>
        <end position="426"/>
    </location>
</feature>
<dbReference type="AlphaFoldDB" id="A0A6J6CHK4"/>
<protein>
    <submittedName>
        <fullName evidence="2">Unannotated protein</fullName>
    </submittedName>
</protein>
<reference evidence="2" key="1">
    <citation type="submission" date="2020-05" db="EMBL/GenBank/DDBJ databases">
        <authorList>
            <person name="Chiriac C."/>
            <person name="Salcher M."/>
            <person name="Ghai R."/>
            <person name="Kavagutti S V."/>
        </authorList>
    </citation>
    <scope>NUCLEOTIDE SEQUENCE</scope>
</reference>
<sequence>MFPIMFKFTKFLAVAIATLLAAMVLPSSSNAGFSTSANWQIEKREWRQSTGGYLLATSNNRGDNVSVFVTCNAKTFSLSIGKIGNFHEGEFKEKLATAASPCIKQSALPTSKWVSNTSFETSQLEGGMYLIKIIDADGFKSFIPMVIRDEASKSRAVFVVPTMTMFAYNSWSGRNTYEGTKGFEDRLRIVDFRAPFDTGFGTGKYWNYVHPLIVEIEKLGIDVDYVTDIDLHFSPDLLRNRKLYISAGHDEYWTKAERESVIEARKSGMNLVFLGANAGYWQARLRTNDDKKSVSMEIYKSKKEDPNKRTPTIRFRDAGYSESELNGVQYTCFPAQGGFDYFDKSFFGFKGMSERDFVALNKVVGPEVDETPSVNRFAGRVQVVAEGEVKCGNRWFFPKIGRVNMVYGTSSNGGGVFSVGTMGWALHGLRSSGDTSVKEAVITVTRNVLLRGIQGPFSREK</sequence>
<dbReference type="InterPro" id="IPR046540">
    <property type="entry name" value="DMFA2_C"/>
</dbReference>
<proteinExistence type="predicted"/>